<sequence length="338" mass="38804">MSEIITLLVKHVPEFITQSPELQKNYFKPYKPIATRFMQTAAMPGFVFIDFANRHAAEEAYKELKKIHFGLYFKPIQVEYAKPDPSGQKELPSSTPLESPEPIAPLQGIDYPSNPHLRYLYPDPTPEILTNITHAIGSVPRLYTQVLHLMNKMNLPPPFGPLVKQAVPILRKRKEDALLSSDESELEEETPQDTSKEQEERVKEARQARIAAEKQRLALKKAKENQQIQQIQRQCLPLEQLTHLAAFKNYEPGEVSNRLYIKNLHKKTTEQDLIEIYSVFSNDIKVNLMTKGRLRDQAFVTLPDENVAKLALQSTNGYVLHDRPMAVVFSKNRDKVQH</sequence>
<dbReference type="GO" id="GO:0097157">
    <property type="term" value="F:pre-mRNA intronic binding"/>
    <property type="evidence" value="ECO:0007669"/>
    <property type="project" value="TreeGrafter"/>
</dbReference>
<dbReference type="Gene3D" id="3.30.70.330">
    <property type="match status" value="2"/>
</dbReference>
<evidence type="ECO:0000259" key="4">
    <source>
        <dbReference type="PROSITE" id="PS50102"/>
    </source>
</evidence>
<reference evidence="5 6" key="1">
    <citation type="journal article" date="2016" name="Proc. Natl. Acad. Sci. U.S.A.">
        <title>Lipid metabolic changes in an early divergent fungus govern the establishment of a mutualistic symbiosis with endobacteria.</title>
        <authorList>
            <person name="Lastovetsky O.A."/>
            <person name="Gaspar M.L."/>
            <person name="Mondo S.J."/>
            <person name="LaButti K.M."/>
            <person name="Sandor L."/>
            <person name="Grigoriev I.V."/>
            <person name="Henry S.A."/>
            <person name="Pawlowska T.E."/>
        </authorList>
    </citation>
    <scope>NUCLEOTIDE SEQUENCE [LARGE SCALE GENOMIC DNA]</scope>
    <source>
        <strain evidence="5 6">ATCC 52813</strain>
    </source>
</reference>
<feature type="compositionally biased region" description="Low complexity" evidence="3">
    <location>
        <begin position="90"/>
        <end position="101"/>
    </location>
</feature>
<evidence type="ECO:0000313" key="6">
    <source>
        <dbReference type="Proteomes" id="UP000242254"/>
    </source>
</evidence>
<feature type="region of interest" description="Disordered" evidence="3">
    <location>
        <begin position="178"/>
        <end position="202"/>
    </location>
</feature>
<feature type="compositionally biased region" description="Acidic residues" evidence="3">
    <location>
        <begin position="182"/>
        <end position="191"/>
    </location>
</feature>
<evidence type="ECO:0000256" key="2">
    <source>
        <dbReference type="PROSITE-ProRule" id="PRU00176"/>
    </source>
</evidence>
<dbReference type="Proteomes" id="UP000242254">
    <property type="component" value="Unassembled WGS sequence"/>
</dbReference>
<gene>
    <name evidence="5" type="ORF">RHIMIDRAFT_71427</name>
</gene>
<dbReference type="AlphaFoldDB" id="A0A2G4SIP2"/>
<dbReference type="CDD" id="cd00590">
    <property type="entry name" value="RRM_SF"/>
    <property type="match status" value="1"/>
</dbReference>
<keyword evidence="1 2" id="KW-0694">RNA-binding</keyword>
<dbReference type="InterPro" id="IPR000504">
    <property type="entry name" value="RRM_dom"/>
</dbReference>
<name>A0A2G4SIP2_RHIZD</name>
<accession>A0A2G4SIP2</accession>
<dbReference type="PANTHER" id="PTHR16105">
    <property type="entry name" value="RNA-BINDING REGION-CONTAINING PROTEIN 3"/>
    <property type="match status" value="1"/>
</dbReference>
<feature type="domain" description="RRM" evidence="4">
    <location>
        <begin position="5"/>
        <end position="83"/>
    </location>
</feature>
<dbReference type="SMART" id="SM00360">
    <property type="entry name" value="RRM"/>
    <property type="match status" value="2"/>
</dbReference>
<dbReference type="GO" id="GO:0030626">
    <property type="term" value="F:U12 snRNA binding"/>
    <property type="evidence" value="ECO:0007669"/>
    <property type="project" value="TreeGrafter"/>
</dbReference>
<evidence type="ECO:0000256" key="1">
    <source>
        <dbReference type="ARBA" id="ARBA00022884"/>
    </source>
</evidence>
<dbReference type="GO" id="GO:0005689">
    <property type="term" value="C:U12-type spliceosomal complex"/>
    <property type="evidence" value="ECO:0007669"/>
    <property type="project" value="TreeGrafter"/>
</dbReference>
<organism evidence="5 6">
    <name type="scientific">Rhizopus microsporus ATCC 52813</name>
    <dbReference type="NCBI Taxonomy" id="1340429"/>
    <lineage>
        <taxon>Eukaryota</taxon>
        <taxon>Fungi</taxon>
        <taxon>Fungi incertae sedis</taxon>
        <taxon>Mucoromycota</taxon>
        <taxon>Mucoromycotina</taxon>
        <taxon>Mucoromycetes</taxon>
        <taxon>Mucorales</taxon>
        <taxon>Mucorineae</taxon>
        <taxon>Rhizopodaceae</taxon>
        <taxon>Rhizopus</taxon>
    </lineage>
</organism>
<dbReference type="SUPFAM" id="SSF54928">
    <property type="entry name" value="RNA-binding domain, RBD"/>
    <property type="match status" value="2"/>
</dbReference>
<dbReference type="PROSITE" id="PS50102">
    <property type="entry name" value="RRM"/>
    <property type="match status" value="2"/>
</dbReference>
<evidence type="ECO:0000313" key="5">
    <source>
        <dbReference type="EMBL" id="PHZ08635.1"/>
    </source>
</evidence>
<protein>
    <recommendedName>
        <fullName evidence="4">RRM domain-containing protein</fullName>
    </recommendedName>
</protein>
<proteinExistence type="predicted"/>
<evidence type="ECO:0000256" key="3">
    <source>
        <dbReference type="SAM" id="MobiDB-lite"/>
    </source>
</evidence>
<dbReference type="GO" id="GO:0000398">
    <property type="term" value="P:mRNA splicing, via spliceosome"/>
    <property type="evidence" value="ECO:0007669"/>
    <property type="project" value="TreeGrafter"/>
</dbReference>
<dbReference type="InterPro" id="IPR012677">
    <property type="entry name" value="Nucleotide-bd_a/b_plait_sf"/>
</dbReference>
<dbReference type="GeneID" id="35446584"/>
<dbReference type="InterPro" id="IPR045164">
    <property type="entry name" value="RBM41/RNPC3"/>
</dbReference>
<dbReference type="RefSeq" id="XP_023462343.1">
    <property type="nucleotide sequence ID" value="XM_023615596.1"/>
</dbReference>
<keyword evidence="6" id="KW-1185">Reference proteome</keyword>
<dbReference type="InterPro" id="IPR035979">
    <property type="entry name" value="RBD_domain_sf"/>
</dbReference>
<dbReference type="EMBL" id="KZ303863">
    <property type="protein sequence ID" value="PHZ08635.1"/>
    <property type="molecule type" value="Genomic_DNA"/>
</dbReference>
<dbReference type="PANTHER" id="PTHR16105:SF0">
    <property type="entry name" value="RNA-BINDING REGION-CONTAINING PROTEIN 3"/>
    <property type="match status" value="1"/>
</dbReference>
<dbReference type="STRING" id="1340429.A0A2G4SIP2"/>
<feature type="region of interest" description="Disordered" evidence="3">
    <location>
        <begin position="83"/>
        <end position="108"/>
    </location>
</feature>
<feature type="domain" description="RRM" evidence="4">
    <location>
        <begin position="257"/>
        <end position="332"/>
    </location>
</feature>
<dbReference type="Pfam" id="PF00076">
    <property type="entry name" value="RRM_1"/>
    <property type="match status" value="1"/>
</dbReference>